<accession>A0ABV9Y9E4</accession>
<dbReference type="EMBL" id="JBHSJB010000031">
    <property type="protein sequence ID" value="MFC5058217.1"/>
    <property type="molecule type" value="Genomic_DNA"/>
</dbReference>
<protein>
    <submittedName>
        <fullName evidence="2">CATRA system-associated protein</fullName>
    </submittedName>
</protein>
<sequence>MTGTVITFYSYRDEDAHSALMGRVAARLREWGHRVLVVDLGDWRKKDLRAEYRDHGFGEQLEEYRARWVDDHDFVLISSASGTTDLAGVCAAQLPDRLVLVLGSADVRHSLDALDRIAAARDRLPYDRPQLQVLPVPRGHHDAVAPLLDNWVDRDVPASAVLRHLADPHVVAAVVAHRFSRTDLLVDDPGGYLASARNRTSPDEDEEAISLLEGLSEWRLHPERWDHVRETLVRMRAALDDDEELARLTARLELVGPVRAEPSEERQAIPPGVRELAARLVRVLRRGADHAG</sequence>
<reference evidence="3" key="1">
    <citation type="journal article" date="2019" name="Int. J. Syst. Evol. Microbiol.">
        <title>The Global Catalogue of Microorganisms (GCM) 10K type strain sequencing project: providing services to taxonomists for standard genome sequencing and annotation.</title>
        <authorList>
            <consortium name="The Broad Institute Genomics Platform"/>
            <consortium name="The Broad Institute Genome Sequencing Center for Infectious Disease"/>
            <person name="Wu L."/>
            <person name="Ma J."/>
        </authorList>
    </citation>
    <scope>NUCLEOTIDE SEQUENCE [LARGE SCALE GENOMIC DNA]</scope>
    <source>
        <strain evidence="3">KCTC 12848</strain>
    </source>
</reference>
<gene>
    <name evidence="2" type="ORF">ACFPFM_31280</name>
</gene>
<feature type="domain" description="CATRA-Associated Small Protein" evidence="1">
    <location>
        <begin position="207"/>
        <end position="286"/>
    </location>
</feature>
<dbReference type="Pfam" id="PF20271">
    <property type="entry name" value="CATASP"/>
    <property type="match status" value="1"/>
</dbReference>
<evidence type="ECO:0000313" key="3">
    <source>
        <dbReference type="Proteomes" id="UP001595833"/>
    </source>
</evidence>
<proteinExistence type="predicted"/>
<evidence type="ECO:0000313" key="2">
    <source>
        <dbReference type="EMBL" id="MFC5058217.1"/>
    </source>
</evidence>
<comment type="caution">
    <text evidence="2">The sequence shown here is derived from an EMBL/GenBank/DDBJ whole genome shotgun (WGS) entry which is preliminary data.</text>
</comment>
<keyword evidence="3" id="KW-1185">Reference proteome</keyword>
<dbReference type="RefSeq" id="WP_344037679.1">
    <property type="nucleotide sequence ID" value="NZ_BAAAKE010000008.1"/>
</dbReference>
<dbReference type="InterPro" id="IPR046924">
    <property type="entry name" value="CATASP"/>
</dbReference>
<evidence type="ECO:0000259" key="1">
    <source>
        <dbReference type="Pfam" id="PF20271"/>
    </source>
</evidence>
<dbReference type="Proteomes" id="UP001595833">
    <property type="component" value="Unassembled WGS sequence"/>
</dbReference>
<name>A0ABV9Y9E4_9PSEU</name>
<organism evidence="2 3">
    <name type="scientific">Saccharothrix xinjiangensis</name>
    <dbReference type="NCBI Taxonomy" id="204798"/>
    <lineage>
        <taxon>Bacteria</taxon>
        <taxon>Bacillati</taxon>
        <taxon>Actinomycetota</taxon>
        <taxon>Actinomycetes</taxon>
        <taxon>Pseudonocardiales</taxon>
        <taxon>Pseudonocardiaceae</taxon>
        <taxon>Saccharothrix</taxon>
    </lineage>
</organism>